<name>C8NF97_9LACT</name>
<evidence type="ECO:0000313" key="2">
    <source>
        <dbReference type="EMBL" id="EEW37626.1"/>
    </source>
</evidence>
<dbReference type="InterPro" id="IPR011051">
    <property type="entry name" value="RmlC_Cupin_sf"/>
</dbReference>
<accession>C8NF97</accession>
<feature type="domain" description="Cupin type-2" evidence="1">
    <location>
        <begin position="31"/>
        <end position="98"/>
    </location>
</feature>
<dbReference type="PANTHER" id="PTHR43346:SF1">
    <property type="entry name" value="QUERCETIN 2,3-DIOXYGENASE-RELATED"/>
    <property type="match status" value="1"/>
</dbReference>
<dbReference type="CDD" id="cd02208">
    <property type="entry name" value="cupin_RmlC-like"/>
    <property type="match status" value="1"/>
</dbReference>
<dbReference type="RefSeq" id="WP_005605801.1">
    <property type="nucleotide sequence ID" value="NZ_CP102283.1"/>
</dbReference>
<keyword evidence="3" id="KW-1185">Reference proteome</keyword>
<organism evidence="2 3">
    <name type="scientific">Granulicatella adiacens ATCC 49175</name>
    <dbReference type="NCBI Taxonomy" id="638301"/>
    <lineage>
        <taxon>Bacteria</taxon>
        <taxon>Bacillati</taxon>
        <taxon>Bacillota</taxon>
        <taxon>Bacilli</taxon>
        <taxon>Lactobacillales</taxon>
        <taxon>Carnobacteriaceae</taxon>
        <taxon>Granulicatella</taxon>
    </lineage>
</organism>
<dbReference type="InterPro" id="IPR052538">
    <property type="entry name" value="Flavonoid_dioxygenase-like"/>
</dbReference>
<dbReference type="Gene3D" id="2.60.120.10">
    <property type="entry name" value="Jelly Rolls"/>
    <property type="match status" value="1"/>
</dbReference>
<evidence type="ECO:0000313" key="3">
    <source>
        <dbReference type="Proteomes" id="UP000005926"/>
    </source>
</evidence>
<dbReference type="eggNOG" id="COG0662">
    <property type="taxonomic scope" value="Bacteria"/>
</dbReference>
<dbReference type="HOGENOM" id="CLU_159958_0_0_9"/>
<protein>
    <submittedName>
        <fullName evidence="2">Cupin domain protein</fullName>
    </submittedName>
</protein>
<dbReference type="SUPFAM" id="SSF51182">
    <property type="entry name" value="RmlC-like cupins"/>
    <property type="match status" value="1"/>
</dbReference>
<dbReference type="EMBL" id="ACKZ01000013">
    <property type="protein sequence ID" value="EEW37626.1"/>
    <property type="molecule type" value="Genomic_DNA"/>
</dbReference>
<dbReference type="STRING" id="638301.HMPREF0444_0592"/>
<dbReference type="Proteomes" id="UP000005926">
    <property type="component" value="Unassembled WGS sequence"/>
</dbReference>
<evidence type="ECO:0000259" key="1">
    <source>
        <dbReference type="Pfam" id="PF07883"/>
    </source>
</evidence>
<proteinExistence type="predicted"/>
<reference evidence="2 3" key="1">
    <citation type="submission" date="2009-08" db="EMBL/GenBank/DDBJ databases">
        <authorList>
            <person name="Muzny D."/>
            <person name="Qin X."/>
            <person name="Deng J."/>
            <person name="Jiang H."/>
            <person name="Liu Y."/>
            <person name="Qu J."/>
            <person name="Song X.-Z."/>
            <person name="Zhang L."/>
            <person name="Thornton R."/>
            <person name="Coyle M."/>
            <person name="Francisco L."/>
            <person name="Jackson L."/>
            <person name="Javaid M."/>
            <person name="Korchina V."/>
            <person name="Kovar C."/>
            <person name="Mata R."/>
            <person name="Mathew T."/>
            <person name="Ngo R."/>
            <person name="Nguyen L."/>
            <person name="Nguyen N."/>
            <person name="Okwuonu G."/>
            <person name="Ongeri F."/>
            <person name="Pham C."/>
            <person name="Simmons D."/>
            <person name="Wilczek-Boney K."/>
            <person name="Hale W."/>
            <person name="Jakkamsetti A."/>
            <person name="Pham P."/>
            <person name="Ruth R."/>
            <person name="San Lucas F."/>
            <person name="Warren J."/>
            <person name="Zhang J."/>
            <person name="Zhao Z."/>
            <person name="Zhou C."/>
            <person name="Zhu D."/>
            <person name="Lee S."/>
            <person name="Bess C."/>
            <person name="Blankenburg K."/>
            <person name="Forbes L."/>
            <person name="Fu Q."/>
            <person name="Gubbala S."/>
            <person name="Hirani K."/>
            <person name="Jayaseelan J.C."/>
            <person name="Lara F."/>
            <person name="Munidasa M."/>
            <person name="Palculict T."/>
            <person name="Patil S."/>
            <person name="Pu L.-L."/>
            <person name="Saada N."/>
            <person name="Tang L."/>
            <person name="Weissenberger G."/>
            <person name="Zhu Y."/>
            <person name="Hemphill L."/>
            <person name="Shang Y."/>
            <person name="Youmans B."/>
            <person name="Ayvaz T."/>
            <person name="Ross M."/>
            <person name="Santibanez J."/>
            <person name="Aqrawi P."/>
            <person name="Gross S."/>
            <person name="Joshi V."/>
            <person name="Fowler G."/>
            <person name="Nazareth L."/>
            <person name="Reid J."/>
            <person name="Worley K."/>
            <person name="Petrosino J."/>
            <person name="Highlander S."/>
            <person name="Gibbs R."/>
        </authorList>
    </citation>
    <scope>NUCLEOTIDE SEQUENCE [LARGE SCALE GENOMIC DNA]</scope>
    <source>
        <strain evidence="2 3">ATCC 49175</strain>
    </source>
</reference>
<dbReference type="Pfam" id="PF07883">
    <property type="entry name" value="Cupin_2"/>
    <property type="match status" value="1"/>
</dbReference>
<comment type="caution">
    <text evidence="2">The sequence shown here is derived from an EMBL/GenBank/DDBJ whole genome shotgun (WGS) entry which is preliminary data.</text>
</comment>
<dbReference type="GeneID" id="78413078"/>
<sequence length="118" mass="13747">MFVLDEKEKDYRFGDSGPKYLMKGPRSNFAVVRFNPGQDFPAHYHEIMEENFYVLEGKIDIYVDDAKVTLSKGEFIHIEPNEVHYVKNPYDEPIVMVSTLAPFQEVDKIEAPDFKPED</sequence>
<dbReference type="PANTHER" id="PTHR43346">
    <property type="entry name" value="LIGAND BINDING DOMAIN PROTEIN, PUTATIVE (AFU_ORTHOLOGUE AFUA_6G14370)-RELATED"/>
    <property type="match status" value="1"/>
</dbReference>
<dbReference type="InterPro" id="IPR014710">
    <property type="entry name" value="RmlC-like_jellyroll"/>
</dbReference>
<dbReference type="InterPro" id="IPR013096">
    <property type="entry name" value="Cupin_2"/>
</dbReference>
<gene>
    <name evidence="2" type="ORF">HMPREF0444_0592</name>
</gene>
<dbReference type="AlphaFoldDB" id="C8NF97"/>